<dbReference type="OrthoDB" id="9811174at2"/>
<gene>
    <name evidence="4" type="ORF">EI42_03041</name>
</gene>
<dbReference type="GO" id="GO:0003700">
    <property type="term" value="F:DNA-binding transcription factor activity"/>
    <property type="evidence" value="ECO:0007669"/>
    <property type="project" value="InterPro"/>
</dbReference>
<accession>A0A326U7Q4</accession>
<dbReference type="Gene3D" id="1.10.1660.10">
    <property type="match status" value="1"/>
</dbReference>
<dbReference type="InterPro" id="IPR000551">
    <property type="entry name" value="MerR-type_HTH_dom"/>
</dbReference>
<keyword evidence="2" id="KW-0175">Coiled coil</keyword>
<dbReference type="SUPFAM" id="SSF46955">
    <property type="entry name" value="Putative DNA-binding domain"/>
    <property type="match status" value="1"/>
</dbReference>
<evidence type="ECO:0000313" key="4">
    <source>
        <dbReference type="EMBL" id="PZW29319.1"/>
    </source>
</evidence>
<keyword evidence="1 4" id="KW-0238">DNA-binding</keyword>
<dbReference type="GO" id="GO:0003677">
    <property type="term" value="F:DNA binding"/>
    <property type="evidence" value="ECO:0007669"/>
    <property type="project" value="UniProtKB-KW"/>
</dbReference>
<evidence type="ECO:0000313" key="5">
    <source>
        <dbReference type="Proteomes" id="UP000248806"/>
    </source>
</evidence>
<evidence type="ECO:0000256" key="2">
    <source>
        <dbReference type="SAM" id="Coils"/>
    </source>
</evidence>
<name>A0A326U7Q4_THEHA</name>
<evidence type="ECO:0000259" key="3">
    <source>
        <dbReference type="PROSITE" id="PS50937"/>
    </source>
</evidence>
<dbReference type="AlphaFoldDB" id="A0A326U7Q4"/>
<dbReference type="PANTHER" id="PTHR30204:SF98">
    <property type="entry name" value="HTH-TYPE TRANSCRIPTIONAL REGULATOR ADHR"/>
    <property type="match status" value="1"/>
</dbReference>
<reference evidence="4 5" key="1">
    <citation type="submission" date="2018-06" db="EMBL/GenBank/DDBJ databases">
        <title>Genomic Encyclopedia of Archaeal and Bacterial Type Strains, Phase II (KMG-II): from individual species to whole genera.</title>
        <authorList>
            <person name="Goeker M."/>
        </authorList>
    </citation>
    <scope>NUCLEOTIDE SEQUENCE [LARGE SCALE GENOMIC DNA]</scope>
    <source>
        <strain evidence="4 5">ATCC BAA-1881</strain>
    </source>
</reference>
<comment type="caution">
    <text evidence="4">The sequence shown here is derived from an EMBL/GenBank/DDBJ whole genome shotgun (WGS) entry which is preliminary data.</text>
</comment>
<dbReference type="PROSITE" id="PS50937">
    <property type="entry name" value="HTH_MERR_2"/>
    <property type="match status" value="1"/>
</dbReference>
<dbReference type="InterPro" id="IPR047057">
    <property type="entry name" value="MerR_fam"/>
</dbReference>
<sequence length="145" mass="16982">MEEELTIQMVAERTGISAHTLRYYERIGLLDSVERASNGHRRYTERDLEWLTFLMCLRSTGMPIRQMKQYMDLKKKGAGTEQERLDLLLLHRKHVLDHMHELENNLHKIEKKIRLYTTLTTDGGGSAIESQVELTEQPMQEISRA</sequence>
<proteinExistence type="predicted"/>
<dbReference type="InterPro" id="IPR009061">
    <property type="entry name" value="DNA-bd_dom_put_sf"/>
</dbReference>
<organism evidence="4 5">
    <name type="scientific">Thermosporothrix hazakensis</name>
    <dbReference type="NCBI Taxonomy" id="644383"/>
    <lineage>
        <taxon>Bacteria</taxon>
        <taxon>Bacillati</taxon>
        <taxon>Chloroflexota</taxon>
        <taxon>Ktedonobacteria</taxon>
        <taxon>Ktedonobacterales</taxon>
        <taxon>Thermosporotrichaceae</taxon>
        <taxon>Thermosporothrix</taxon>
    </lineage>
</organism>
<dbReference type="CDD" id="cd01109">
    <property type="entry name" value="HTH_YyaN"/>
    <property type="match status" value="1"/>
</dbReference>
<dbReference type="PANTHER" id="PTHR30204">
    <property type="entry name" value="REDOX-CYCLING DRUG-SENSING TRANSCRIPTIONAL ACTIVATOR SOXR"/>
    <property type="match status" value="1"/>
</dbReference>
<keyword evidence="5" id="KW-1185">Reference proteome</keyword>
<feature type="domain" description="HTH merR-type" evidence="3">
    <location>
        <begin position="4"/>
        <end position="73"/>
    </location>
</feature>
<dbReference type="Proteomes" id="UP000248806">
    <property type="component" value="Unassembled WGS sequence"/>
</dbReference>
<dbReference type="Pfam" id="PF13411">
    <property type="entry name" value="MerR_1"/>
    <property type="match status" value="1"/>
</dbReference>
<dbReference type="SMART" id="SM00422">
    <property type="entry name" value="HTH_MERR"/>
    <property type="match status" value="1"/>
</dbReference>
<dbReference type="EMBL" id="QKUF01000009">
    <property type="protein sequence ID" value="PZW29319.1"/>
    <property type="molecule type" value="Genomic_DNA"/>
</dbReference>
<dbReference type="PRINTS" id="PR00040">
    <property type="entry name" value="HTHMERR"/>
</dbReference>
<feature type="coiled-coil region" evidence="2">
    <location>
        <begin position="92"/>
        <end position="119"/>
    </location>
</feature>
<protein>
    <submittedName>
        <fullName evidence="4">DNA-binding transcriptional MerR regulator</fullName>
    </submittedName>
</protein>
<evidence type="ECO:0000256" key="1">
    <source>
        <dbReference type="ARBA" id="ARBA00023125"/>
    </source>
</evidence>